<gene>
    <name evidence="10" type="ORF">FOZ76_11450</name>
</gene>
<feature type="signal peptide" evidence="8">
    <location>
        <begin position="1"/>
        <end position="25"/>
    </location>
</feature>
<feature type="transmembrane region" description="Helical" evidence="7">
    <location>
        <begin position="100"/>
        <end position="121"/>
    </location>
</feature>
<dbReference type="PANTHER" id="PTHR43163">
    <property type="entry name" value="DIPEPTIDE TRANSPORT SYSTEM PERMEASE PROTEIN DPPB-RELATED"/>
    <property type="match status" value="1"/>
</dbReference>
<dbReference type="OrthoDB" id="9803623at2"/>
<dbReference type="AlphaFoldDB" id="A0A556AQA7"/>
<comment type="similarity">
    <text evidence="7">Belongs to the binding-protein-dependent transport system permease family.</text>
</comment>
<keyword evidence="4 7" id="KW-0812">Transmembrane</keyword>
<feature type="domain" description="ABC transmembrane type-1" evidence="9">
    <location>
        <begin position="94"/>
        <end position="295"/>
    </location>
</feature>
<evidence type="ECO:0000256" key="8">
    <source>
        <dbReference type="SAM" id="SignalP"/>
    </source>
</evidence>
<dbReference type="InterPro" id="IPR000515">
    <property type="entry name" value="MetI-like"/>
</dbReference>
<evidence type="ECO:0000256" key="2">
    <source>
        <dbReference type="ARBA" id="ARBA00022448"/>
    </source>
</evidence>
<dbReference type="GO" id="GO:0055085">
    <property type="term" value="P:transmembrane transport"/>
    <property type="evidence" value="ECO:0007669"/>
    <property type="project" value="InterPro"/>
</dbReference>
<dbReference type="InterPro" id="IPR035906">
    <property type="entry name" value="MetI-like_sf"/>
</dbReference>
<dbReference type="Pfam" id="PF19300">
    <property type="entry name" value="BPD_transp_1_N"/>
    <property type="match status" value="1"/>
</dbReference>
<feature type="chain" id="PRO_5021738426" evidence="8">
    <location>
        <begin position="26"/>
        <end position="305"/>
    </location>
</feature>
<comment type="subcellular location">
    <subcellularLocation>
        <location evidence="1 7">Cell membrane</location>
        <topology evidence="1 7">Multi-pass membrane protein</topology>
    </subcellularLocation>
</comment>
<feature type="transmembrane region" description="Helical" evidence="7">
    <location>
        <begin position="226"/>
        <end position="253"/>
    </location>
</feature>
<organism evidence="10 11">
    <name type="scientific">Verticiella sediminum</name>
    <dbReference type="NCBI Taxonomy" id="1247510"/>
    <lineage>
        <taxon>Bacteria</taxon>
        <taxon>Pseudomonadati</taxon>
        <taxon>Pseudomonadota</taxon>
        <taxon>Betaproteobacteria</taxon>
        <taxon>Burkholderiales</taxon>
        <taxon>Alcaligenaceae</taxon>
        <taxon>Verticiella</taxon>
    </lineage>
</organism>
<dbReference type="RefSeq" id="WP_143948385.1">
    <property type="nucleotide sequence ID" value="NZ_BAABMB010000007.1"/>
</dbReference>
<keyword evidence="6 7" id="KW-0472">Membrane</keyword>
<protein>
    <submittedName>
        <fullName evidence="10">ABC transporter permease</fullName>
    </submittedName>
</protein>
<dbReference type="Gene3D" id="1.10.3720.10">
    <property type="entry name" value="MetI-like"/>
    <property type="match status" value="1"/>
</dbReference>
<comment type="caution">
    <text evidence="10">The sequence shown here is derived from an EMBL/GenBank/DDBJ whole genome shotgun (WGS) entry which is preliminary data.</text>
</comment>
<dbReference type="GO" id="GO:0005886">
    <property type="term" value="C:plasma membrane"/>
    <property type="evidence" value="ECO:0007669"/>
    <property type="project" value="UniProtKB-SubCell"/>
</dbReference>
<keyword evidence="5 7" id="KW-1133">Transmembrane helix</keyword>
<evidence type="ECO:0000313" key="11">
    <source>
        <dbReference type="Proteomes" id="UP000318405"/>
    </source>
</evidence>
<dbReference type="PROSITE" id="PS50928">
    <property type="entry name" value="ABC_TM1"/>
    <property type="match status" value="1"/>
</dbReference>
<feature type="transmembrane region" description="Helical" evidence="7">
    <location>
        <begin position="273"/>
        <end position="298"/>
    </location>
</feature>
<name>A0A556AQA7_9BURK</name>
<keyword evidence="11" id="KW-1185">Reference proteome</keyword>
<dbReference type="PANTHER" id="PTHR43163:SF6">
    <property type="entry name" value="DIPEPTIDE TRANSPORT SYSTEM PERMEASE PROTEIN DPPB-RELATED"/>
    <property type="match status" value="1"/>
</dbReference>
<dbReference type="Proteomes" id="UP000318405">
    <property type="component" value="Unassembled WGS sequence"/>
</dbReference>
<proteinExistence type="inferred from homology"/>
<evidence type="ECO:0000256" key="6">
    <source>
        <dbReference type="ARBA" id="ARBA00023136"/>
    </source>
</evidence>
<dbReference type="EMBL" id="VLTJ01000022">
    <property type="protein sequence ID" value="TSH95073.1"/>
    <property type="molecule type" value="Genomic_DNA"/>
</dbReference>
<evidence type="ECO:0000259" key="9">
    <source>
        <dbReference type="PROSITE" id="PS50928"/>
    </source>
</evidence>
<evidence type="ECO:0000256" key="3">
    <source>
        <dbReference type="ARBA" id="ARBA00022475"/>
    </source>
</evidence>
<keyword evidence="3" id="KW-1003">Cell membrane</keyword>
<dbReference type="SUPFAM" id="SSF161098">
    <property type="entry name" value="MetI-like"/>
    <property type="match status" value="1"/>
</dbReference>
<evidence type="ECO:0000256" key="1">
    <source>
        <dbReference type="ARBA" id="ARBA00004651"/>
    </source>
</evidence>
<sequence length="305" mass="32802">MWNFLLQRALLALAVALATSAVTFALLNLSIDPAAALVGDTDDPLVVEQVRKQLGLDRPATVRYAEWLQRLAAGDLGESYVLRQPVLEVFAQHAPVTLKLAFLSLLVTVLVAVPLGIAAAARPDSAWDRLSLTLAAALQASPNFWLGLVFILFFAVHLGWLPVSGDQTWANFVLPALILGTASVPNVMRLTRSGLIDVLQADFIRTARAKGYTGWALLRRHALRNALLPVVGVLAVTLGNSLGGSMVTEVVFAMNGLGRLALNSVLTGDIPTLQMLVLLMALVFVGVTFMADLLNAWLDPRIRVN</sequence>
<keyword evidence="2 7" id="KW-0813">Transport</keyword>
<dbReference type="Pfam" id="PF00528">
    <property type="entry name" value="BPD_transp_1"/>
    <property type="match status" value="1"/>
</dbReference>
<accession>A0A556AQA7</accession>
<keyword evidence="8" id="KW-0732">Signal</keyword>
<feature type="transmembrane region" description="Helical" evidence="7">
    <location>
        <begin position="142"/>
        <end position="163"/>
    </location>
</feature>
<reference evidence="10 11" key="1">
    <citation type="submission" date="2019-07" db="EMBL/GenBank/DDBJ databases">
        <title>Qingshengfaniella alkalisoli gen. nov., sp. nov., isolated from saline soil.</title>
        <authorList>
            <person name="Xu L."/>
            <person name="Huang X.-X."/>
            <person name="Sun J.-Q."/>
        </authorList>
    </citation>
    <scope>NUCLEOTIDE SEQUENCE [LARGE SCALE GENOMIC DNA]</scope>
    <source>
        <strain evidence="10 11">DSM 27279</strain>
    </source>
</reference>
<evidence type="ECO:0000313" key="10">
    <source>
        <dbReference type="EMBL" id="TSH95073.1"/>
    </source>
</evidence>
<dbReference type="InterPro" id="IPR045621">
    <property type="entry name" value="BPD_transp_1_N"/>
</dbReference>
<feature type="transmembrane region" description="Helical" evidence="7">
    <location>
        <begin position="169"/>
        <end position="188"/>
    </location>
</feature>
<evidence type="ECO:0000256" key="4">
    <source>
        <dbReference type="ARBA" id="ARBA00022692"/>
    </source>
</evidence>
<evidence type="ECO:0000256" key="5">
    <source>
        <dbReference type="ARBA" id="ARBA00022989"/>
    </source>
</evidence>
<dbReference type="CDD" id="cd06261">
    <property type="entry name" value="TM_PBP2"/>
    <property type="match status" value="1"/>
</dbReference>
<evidence type="ECO:0000256" key="7">
    <source>
        <dbReference type="RuleBase" id="RU363032"/>
    </source>
</evidence>